<evidence type="ECO:0000313" key="3">
    <source>
        <dbReference type="EMBL" id="PCJ22643.1"/>
    </source>
</evidence>
<name>A0A2A5ATL3_9GAMM</name>
<sequence length="291" mass="33183">MKNDIYQEITNYIIKALEKVELSDYKAPFAQIFSDLPPMNPTTGNYYHGINTVFLWCVQSEQSFASNEWATYQQWKEKGAQVKKGQKSSQIIYYKKVEKKEEAQAGGQDEKSFYNMLKSYCVFNADQVDGYEPETDSTKEVFGTVEKIAEIEQFIEKTKAVIETGAKASFSPLLDKITMPKENLFFDGEQSATENYYAVLLHELTHWTGGTARLDRKPLTVKDNKQGYAFEELIAELGSAFLCAKFGIKQQTRDDHAIYIKSWLQALKNDSKHIFKASAQAQKAVDYLNGL</sequence>
<feature type="domain" description="Polyvalent protein metallopeptidase" evidence="2">
    <location>
        <begin position="150"/>
        <end position="280"/>
    </location>
</feature>
<evidence type="ECO:0000259" key="2">
    <source>
        <dbReference type="Pfam" id="PF18818"/>
    </source>
</evidence>
<evidence type="ECO:0000259" key="1">
    <source>
        <dbReference type="Pfam" id="PF08401"/>
    </source>
</evidence>
<organism evidence="3 4">
    <name type="scientific">SAR86 cluster bacterium</name>
    <dbReference type="NCBI Taxonomy" id="2030880"/>
    <lineage>
        <taxon>Bacteria</taxon>
        <taxon>Pseudomonadati</taxon>
        <taxon>Pseudomonadota</taxon>
        <taxon>Gammaproteobacteria</taxon>
        <taxon>SAR86 cluster</taxon>
    </lineage>
</organism>
<dbReference type="InterPro" id="IPR017113">
    <property type="entry name" value="Antirestriction_ArdC"/>
</dbReference>
<accession>A0A2A5ATL3</accession>
<dbReference type="PIRSF" id="PIRSF037112">
    <property type="entry name" value="Antirestriction_ArdC"/>
    <property type="match status" value="1"/>
</dbReference>
<feature type="domain" description="N-terminal" evidence="1">
    <location>
        <begin position="3"/>
        <end position="123"/>
    </location>
</feature>
<dbReference type="EMBL" id="NVVJ01000054">
    <property type="protein sequence ID" value="PCJ22643.1"/>
    <property type="molecule type" value="Genomic_DNA"/>
</dbReference>
<dbReference type="AlphaFoldDB" id="A0A2A5ATL3"/>
<dbReference type="Pfam" id="PF18818">
    <property type="entry name" value="MPTase-PolyVal"/>
    <property type="match status" value="1"/>
</dbReference>
<reference evidence="4" key="1">
    <citation type="submission" date="2017-08" db="EMBL/GenBank/DDBJ databases">
        <title>A dynamic microbial community with high functional redundancy inhabits the cold, oxic subseafloor aquifer.</title>
        <authorList>
            <person name="Tully B.J."/>
            <person name="Wheat C.G."/>
            <person name="Glazer B.T."/>
            <person name="Huber J.A."/>
        </authorList>
    </citation>
    <scope>NUCLEOTIDE SEQUENCE [LARGE SCALE GENOMIC DNA]</scope>
</reference>
<gene>
    <name evidence="3" type="ORF">COA96_13720</name>
</gene>
<dbReference type="Pfam" id="PF08401">
    <property type="entry name" value="ArdcN"/>
    <property type="match status" value="1"/>
</dbReference>
<dbReference type="InterPro" id="IPR041459">
    <property type="entry name" value="MPTase-PolyVal"/>
</dbReference>
<proteinExistence type="predicted"/>
<dbReference type="InterPro" id="IPR013610">
    <property type="entry name" value="ArdC_N"/>
</dbReference>
<dbReference type="Proteomes" id="UP000218327">
    <property type="component" value="Unassembled WGS sequence"/>
</dbReference>
<comment type="caution">
    <text evidence="3">The sequence shown here is derived from an EMBL/GenBank/DDBJ whole genome shotgun (WGS) entry which is preliminary data.</text>
</comment>
<evidence type="ECO:0008006" key="5">
    <source>
        <dbReference type="Google" id="ProtNLM"/>
    </source>
</evidence>
<evidence type="ECO:0000313" key="4">
    <source>
        <dbReference type="Proteomes" id="UP000218327"/>
    </source>
</evidence>
<dbReference type="GO" id="GO:0003697">
    <property type="term" value="F:single-stranded DNA binding"/>
    <property type="evidence" value="ECO:0007669"/>
    <property type="project" value="InterPro"/>
</dbReference>
<protein>
    <recommendedName>
        <fullName evidence="5">DUF1738 domain-containing protein</fullName>
    </recommendedName>
</protein>